<dbReference type="Pfam" id="PF00589">
    <property type="entry name" value="Phage_integrase"/>
    <property type="match status" value="1"/>
</dbReference>
<dbReference type="SUPFAM" id="SSF56349">
    <property type="entry name" value="DNA breaking-rejoining enzymes"/>
    <property type="match status" value="1"/>
</dbReference>
<keyword evidence="1" id="KW-0233">DNA recombination</keyword>
<keyword evidence="4" id="KW-1185">Reference proteome</keyword>
<evidence type="ECO:0000256" key="1">
    <source>
        <dbReference type="ARBA" id="ARBA00023172"/>
    </source>
</evidence>
<dbReference type="CDD" id="cd00397">
    <property type="entry name" value="DNA_BRE_C"/>
    <property type="match status" value="1"/>
</dbReference>
<sequence length="100" mass="11367">MIPVVRSYLEAWKAVSPPPPHGLVWPLQDGRIRNKKYDGAQWRKLQDQADVHKGQRYYVGHEIRNTTATLLLTIGVDPEIIKAIMGHSTVAMSMAYTRVK</sequence>
<dbReference type="EMBL" id="CP099547">
    <property type="protein sequence ID" value="USR79374.1"/>
    <property type="molecule type" value="Genomic_DNA"/>
</dbReference>
<gene>
    <name evidence="3" type="ORF">NG665_08395</name>
</gene>
<evidence type="ECO:0000313" key="3">
    <source>
        <dbReference type="EMBL" id="USR79374.1"/>
    </source>
</evidence>
<reference evidence="3" key="1">
    <citation type="submission" date="2022-06" db="EMBL/GenBank/DDBJ databases">
        <title>Complete Genome Sequence of Arcanobacterium pinnipediorum strain DSM 28752 isolated from a harbour seal.</title>
        <authorList>
            <person name="Borowiak M."/>
            <person name="Kreitlow A."/>
            <person name="Alssahen M."/>
            <person name="Malorny B."/>
            <person name="Laemmler C."/>
            <person name="Prenger-Berninghoff E."/>
            <person name="Siebert U."/>
            <person name="Ploetz M."/>
            <person name="Abdulmawjood A."/>
        </authorList>
    </citation>
    <scope>NUCLEOTIDE SEQUENCE</scope>
    <source>
        <strain evidence="3">DSM 28752</strain>
    </source>
</reference>
<dbReference type="RefSeq" id="WP_252673246.1">
    <property type="nucleotide sequence ID" value="NZ_CP099547.1"/>
</dbReference>
<dbReference type="Gene3D" id="1.10.443.10">
    <property type="entry name" value="Intergrase catalytic core"/>
    <property type="match status" value="1"/>
</dbReference>
<organism evidence="3 4">
    <name type="scientific">Arcanobacterium pinnipediorum</name>
    <dbReference type="NCBI Taxonomy" id="1503041"/>
    <lineage>
        <taxon>Bacteria</taxon>
        <taxon>Bacillati</taxon>
        <taxon>Actinomycetota</taxon>
        <taxon>Actinomycetes</taxon>
        <taxon>Actinomycetales</taxon>
        <taxon>Actinomycetaceae</taxon>
        <taxon>Arcanobacterium</taxon>
    </lineage>
</organism>
<evidence type="ECO:0000313" key="4">
    <source>
        <dbReference type="Proteomes" id="UP001056109"/>
    </source>
</evidence>
<proteinExistence type="predicted"/>
<feature type="domain" description="Tyr recombinase" evidence="2">
    <location>
        <begin position="39"/>
        <end position="99"/>
    </location>
</feature>
<name>A0ABY5AGP5_9ACTO</name>
<protein>
    <submittedName>
        <fullName evidence="3">Site-specific integrase</fullName>
    </submittedName>
</protein>
<dbReference type="InterPro" id="IPR013762">
    <property type="entry name" value="Integrase-like_cat_sf"/>
</dbReference>
<accession>A0ABY5AGP5</accession>
<dbReference type="InterPro" id="IPR002104">
    <property type="entry name" value="Integrase_catalytic"/>
</dbReference>
<evidence type="ECO:0000259" key="2">
    <source>
        <dbReference type="Pfam" id="PF00589"/>
    </source>
</evidence>
<dbReference type="Proteomes" id="UP001056109">
    <property type="component" value="Chromosome"/>
</dbReference>
<dbReference type="InterPro" id="IPR011010">
    <property type="entry name" value="DNA_brk_join_enz"/>
</dbReference>